<dbReference type="PANTHER" id="PTHR11431:SF127">
    <property type="entry name" value="BACTERIAL NON-HEME FERRITIN"/>
    <property type="match status" value="1"/>
</dbReference>
<dbReference type="GO" id="GO:0042802">
    <property type="term" value="F:identical protein binding"/>
    <property type="evidence" value="ECO:0007669"/>
    <property type="project" value="UniProtKB-ARBA"/>
</dbReference>
<feature type="domain" description="Ferritin-like diiron" evidence="9">
    <location>
        <begin position="1"/>
        <end position="145"/>
    </location>
</feature>
<name>D1VXW7_9BACT</name>
<accession>D1VXW7</accession>
<evidence type="ECO:0000256" key="1">
    <source>
        <dbReference type="ARBA" id="ARBA00006950"/>
    </source>
</evidence>
<dbReference type="GO" id="GO:0008198">
    <property type="term" value="F:ferrous iron binding"/>
    <property type="evidence" value="ECO:0007669"/>
    <property type="project" value="TreeGrafter"/>
</dbReference>
<evidence type="ECO:0000256" key="6">
    <source>
        <dbReference type="ARBA" id="ARBA00054546"/>
    </source>
</evidence>
<dbReference type="InterPro" id="IPR001519">
    <property type="entry name" value="Ferritin"/>
</dbReference>
<comment type="subcellular location">
    <subcellularLocation>
        <location evidence="8">Cytoplasm</location>
    </subcellularLocation>
</comment>
<feature type="binding site" evidence="7">
    <location>
        <position position="53"/>
    </location>
    <ligand>
        <name>Fe cation</name>
        <dbReference type="ChEBI" id="CHEBI:24875"/>
        <label>1</label>
    </ligand>
</feature>
<evidence type="ECO:0000259" key="9">
    <source>
        <dbReference type="PROSITE" id="PS50905"/>
    </source>
</evidence>
<evidence type="ECO:0000313" key="10">
    <source>
        <dbReference type="EMBL" id="EFA98040.1"/>
    </source>
</evidence>
<dbReference type="Pfam" id="PF00210">
    <property type="entry name" value="Ferritin"/>
    <property type="match status" value="1"/>
</dbReference>
<sequence length="160" mass="18432">MISKKLQDALNEQIVAEIYSANLYLSMSFYMEKEGFEGFSTWMKKQSAEEMDHAYQMASFIIKRGGEAVVNQIPAVKQKWTTPLEAFEDTYKHECRVSQLIDKLLELAISEHDNASQDFLWQFVREQVEEEATASGIVDRIKRMGDSAIFNLDQQYGSRA</sequence>
<keyword evidence="3 7" id="KW-0479">Metal-binding</keyword>
<proteinExistence type="inferred from homology"/>
<dbReference type="InterPro" id="IPR008331">
    <property type="entry name" value="Ferritin_DPS_dom"/>
</dbReference>
<dbReference type="GO" id="GO:0008199">
    <property type="term" value="F:ferric iron binding"/>
    <property type="evidence" value="ECO:0007669"/>
    <property type="project" value="InterPro"/>
</dbReference>
<evidence type="ECO:0000256" key="3">
    <source>
        <dbReference type="ARBA" id="ARBA00022723"/>
    </source>
</evidence>
<dbReference type="EC" id="1.16.3.2" evidence="8"/>
<dbReference type="PANTHER" id="PTHR11431">
    <property type="entry name" value="FERRITIN"/>
    <property type="match status" value="1"/>
</dbReference>
<comment type="similarity">
    <text evidence="1 8">Belongs to the ferritin family. Prokaryotic subfamily.</text>
</comment>
<dbReference type="SUPFAM" id="SSF47240">
    <property type="entry name" value="Ferritin-like"/>
    <property type="match status" value="1"/>
</dbReference>
<keyword evidence="2 8" id="KW-0409">Iron storage</keyword>
<evidence type="ECO:0000256" key="5">
    <source>
        <dbReference type="ARBA" id="ARBA00023004"/>
    </source>
</evidence>
<evidence type="ECO:0000256" key="2">
    <source>
        <dbReference type="ARBA" id="ARBA00022434"/>
    </source>
</evidence>
<comment type="caution">
    <text evidence="10">The sequence shown here is derived from an EMBL/GenBank/DDBJ whole genome shotgun (WGS) entry which is preliminary data.</text>
</comment>
<keyword evidence="11" id="KW-1185">Reference proteome</keyword>
<feature type="binding site" evidence="7">
    <location>
        <position position="127"/>
    </location>
    <ligand>
        <name>Fe cation</name>
        <dbReference type="ChEBI" id="CHEBI:24875"/>
        <label>1</label>
    </ligand>
</feature>
<dbReference type="PROSITE" id="PS50905">
    <property type="entry name" value="FERRITIN_LIKE"/>
    <property type="match status" value="1"/>
</dbReference>
<dbReference type="FunFam" id="1.20.1260.10:FF:000001">
    <property type="entry name" value="Non-heme ferritin"/>
    <property type="match status" value="1"/>
</dbReference>
<protein>
    <recommendedName>
        <fullName evidence="8">Ferritin</fullName>
        <ecNumber evidence="8">1.16.3.2</ecNumber>
    </recommendedName>
</protein>
<dbReference type="RefSeq" id="WP_008122869.1">
    <property type="nucleotide sequence ID" value="NZ_ADEF01000015.1"/>
</dbReference>
<dbReference type="AlphaFoldDB" id="D1VXW7"/>
<organism evidence="10 11">
    <name type="scientific">Hoylesella timonensis CRIS 5C-B1</name>
    <dbReference type="NCBI Taxonomy" id="679189"/>
    <lineage>
        <taxon>Bacteria</taxon>
        <taxon>Pseudomonadati</taxon>
        <taxon>Bacteroidota</taxon>
        <taxon>Bacteroidia</taxon>
        <taxon>Bacteroidales</taxon>
        <taxon>Prevotellaceae</taxon>
        <taxon>Hoylesella</taxon>
    </lineage>
</organism>
<dbReference type="InterPro" id="IPR009078">
    <property type="entry name" value="Ferritin-like_SF"/>
</dbReference>
<dbReference type="CDD" id="cd01055">
    <property type="entry name" value="Nonheme_Ferritin"/>
    <property type="match status" value="1"/>
</dbReference>
<evidence type="ECO:0000256" key="7">
    <source>
        <dbReference type="PIRSR" id="PIRSR601519-1"/>
    </source>
</evidence>
<dbReference type="Gene3D" id="1.20.1260.10">
    <property type="match status" value="1"/>
</dbReference>
<dbReference type="GO" id="GO:0006826">
    <property type="term" value="P:iron ion transport"/>
    <property type="evidence" value="ECO:0007669"/>
    <property type="project" value="InterPro"/>
</dbReference>
<feature type="binding site" evidence="7">
    <location>
        <position position="94"/>
    </location>
    <ligand>
        <name>Fe cation</name>
        <dbReference type="ChEBI" id="CHEBI:24875"/>
        <label>1</label>
    </ligand>
</feature>
<evidence type="ECO:0000256" key="8">
    <source>
        <dbReference type="RuleBase" id="RU361145"/>
    </source>
</evidence>
<feature type="binding site" evidence="7">
    <location>
        <position position="50"/>
    </location>
    <ligand>
        <name>Fe cation</name>
        <dbReference type="ChEBI" id="CHEBI:24875"/>
        <label>1</label>
    </ligand>
</feature>
<keyword evidence="5 7" id="KW-0408">Iron</keyword>
<dbReference type="InterPro" id="IPR012347">
    <property type="entry name" value="Ferritin-like"/>
</dbReference>
<evidence type="ECO:0000256" key="4">
    <source>
        <dbReference type="ARBA" id="ARBA00023002"/>
    </source>
</evidence>
<dbReference type="GO" id="GO:0006879">
    <property type="term" value="P:intracellular iron ion homeostasis"/>
    <property type="evidence" value="ECO:0007669"/>
    <property type="project" value="UniProtKB-KW"/>
</dbReference>
<feature type="binding site" evidence="7">
    <location>
        <position position="17"/>
    </location>
    <ligand>
        <name>Fe cation</name>
        <dbReference type="ChEBI" id="CHEBI:24875"/>
        <label>1</label>
    </ligand>
</feature>
<reference evidence="10 11" key="1">
    <citation type="submission" date="2009-12" db="EMBL/GenBank/DDBJ databases">
        <title>Genome Sequence of Prevotella timonensis CRIS 5C-B1.</title>
        <authorList>
            <person name="Durkin A.S."/>
            <person name="Madupu R."/>
            <person name="Torralba M."/>
            <person name="Methe B."/>
            <person name="Sutton G."/>
            <person name="Strausberg R.L."/>
            <person name="Nelson K.E."/>
        </authorList>
    </citation>
    <scope>NUCLEOTIDE SEQUENCE [LARGE SCALE GENOMIC DNA]</scope>
    <source>
        <strain evidence="10 11">CRIS 5C-B1</strain>
    </source>
</reference>
<comment type="catalytic activity">
    <reaction evidence="8">
        <text>4 Fe(2+) + O2 + 6 H2O = 4 iron(III) oxide-hydroxide + 12 H(+)</text>
        <dbReference type="Rhea" id="RHEA:11972"/>
        <dbReference type="ChEBI" id="CHEBI:15377"/>
        <dbReference type="ChEBI" id="CHEBI:15378"/>
        <dbReference type="ChEBI" id="CHEBI:15379"/>
        <dbReference type="ChEBI" id="CHEBI:29033"/>
        <dbReference type="ChEBI" id="CHEBI:78619"/>
        <dbReference type="EC" id="1.16.3.2"/>
    </reaction>
</comment>
<keyword evidence="8" id="KW-0963">Cytoplasm</keyword>
<comment type="function">
    <text evidence="8">Iron-storage protein.</text>
</comment>
<keyword evidence="4 10" id="KW-0560">Oxidoreductase</keyword>
<dbReference type="Proteomes" id="UP000004001">
    <property type="component" value="Unassembled WGS sequence"/>
</dbReference>
<gene>
    <name evidence="10" type="primary">ftnA</name>
    <name evidence="10" type="ORF">HMPREF9019_1953</name>
</gene>
<dbReference type="InterPro" id="IPR009040">
    <property type="entry name" value="Ferritin-like_diiron"/>
</dbReference>
<dbReference type="eggNOG" id="COG1528">
    <property type="taxonomic scope" value="Bacteria"/>
</dbReference>
<dbReference type="GO" id="GO:0005829">
    <property type="term" value="C:cytosol"/>
    <property type="evidence" value="ECO:0007669"/>
    <property type="project" value="TreeGrafter"/>
</dbReference>
<comment type="function">
    <text evidence="6">May alleviate iron toxicity in the presence of oxygen.</text>
</comment>
<dbReference type="EMBL" id="ADEF01000015">
    <property type="protein sequence ID" value="EFA98040.1"/>
    <property type="molecule type" value="Genomic_DNA"/>
</dbReference>
<dbReference type="GO" id="GO:0004322">
    <property type="term" value="F:ferroxidase activity"/>
    <property type="evidence" value="ECO:0007669"/>
    <property type="project" value="TreeGrafter"/>
</dbReference>
<evidence type="ECO:0000313" key="11">
    <source>
        <dbReference type="Proteomes" id="UP000004001"/>
    </source>
</evidence>
<dbReference type="InterPro" id="IPR041719">
    <property type="entry name" value="Ferritin_prok"/>
</dbReference>